<protein>
    <submittedName>
        <fullName evidence="3">Uncharacterized protein</fullName>
    </submittedName>
</protein>
<evidence type="ECO:0000313" key="3">
    <source>
        <dbReference type="EMBL" id="GMR34777.1"/>
    </source>
</evidence>
<reference evidence="4" key="1">
    <citation type="submission" date="2022-10" db="EMBL/GenBank/DDBJ databases">
        <title>Genome assembly of Pristionchus species.</title>
        <authorList>
            <person name="Yoshida K."/>
            <person name="Sommer R.J."/>
        </authorList>
    </citation>
    <scope>NUCLEOTIDE SEQUENCE [LARGE SCALE GENOMIC DNA]</scope>
    <source>
        <strain evidence="4">RS5460</strain>
    </source>
</reference>
<dbReference type="AlphaFoldDB" id="A0AAN4Z5C7"/>
<gene>
    <name evidence="2" type="ORF">PMAYCL1PPCAC_04955</name>
    <name evidence="3" type="ORF">PMAYCL1PPCAC_04972</name>
</gene>
<evidence type="ECO:0000313" key="2">
    <source>
        <dbReference type="EMBL" id="GMR34760.1"/>
    </source>
</evidence>
<dbReference type="Proteomes" id="UP001328107">
    <property type="component" value="Unassembled WGS sequence"/>
</dbReference>
<feature type="non-terminal residue" evidence="3">
    <location>
        <position position="79"/>
    </location>
</feature>
<dbReference type="EMBL" id="BTRK01000002">
    <property type="protein sequence ID" value="GMR34777.1"/>
    <property type="molecule type" value="Genomic_DNA"/>
</dbReference>
<reference evidence="3" key="2">
    <citation type="submission" date="2023-06" db="EMBL/GenBank/DDBJ databases">
        <title>Genome assembly of Pristionchus species.</title>
        <authorList>
            <person name="Yoshida K."/>
            <person name="Sommer R.J."/>
        </authorList>
    </citation>
    <scope>NUCLEOTIDE SEQUENCE</scope>
    <source>
        <strain evidence="3 4">RS5460</strain>
    </source>
</reference>
<dbReference type="EMBL" id="BTRK01000002">
    <property type="protein sequence ID" value="GMR34760.1"/>
    <property type="molecule type" value="Genomic_DNA"/>
</dbReference>
<accession>A0AAN4Z5C7</accession>
<feature type="region of interest" description="Disordered" evidence="1">
    <location>
        <begin position="1"/>
        <end position="32"/>
    </location>
</feature>
<keyword evidence="4" id="KW-1185">Reference proteome</keyword>
<feature type="non-terminal residue" evidence="3">
    <location>
        <position position="1"/>
    </location>
</feature>
<proteinExistence type="predicted"/>
<comment type="caution">
    <text evidence="3">The sequence shown here is derived from an EMBL/GenBank/DDBJ whole genome shotgun (WGS) entry which is preliminary data.</text>
</comment>
<evidence type="ECO:0000313" key="4">
    <source>
        <dbReference type="Proteomes" id="UP001328107"/>
    </source>
</evidence>
<sequence length="79" mass="8949">ARYQEMEKASDAGIERGIGRRGEGGDTRNVHRPIRNEDRLCAHAATGQRVGSFLSNLQERAIHLLVHWCLLRRKTLSGR</sequence>
<evidence type="ECO:0000256" key="1">
    <source>
        <dbReference type="SAM" id="MobiDB-lite"/>
    </source>
</evidence>
<organism evidence="3 4">
    <name type="scientific">Pristionchus mayeri</name>
    <dbReference type="NCBI Taxonomy" id="1317129"/>
    <lineage>
        <taxon>Eukaryota</taxon>
        <taxon>Metazoa</taxon>
        <taxon>Ecdysozoa</taxon>
        <taxon>Nematoda</taxon>
        <taxon>Chromadorea</taxon>
        <taxon>Rhabditida</taxon>
        <taxon>Rhabditina</taxon>
        <taxon>Diplogasteromorpha</taxon>
        <taxon>Diplogasteroidea</taxon>
        <taxon>Neodiplogasteridae</taxon>
        <taxon>Pristionchus</taxon>
    </lineage>
</organism>
<name>A0AAN4Z5C7_9BILA</name>